<sequence length="343" mass="36919">MLTPGQRCARCGFRRRPADTSSCLLSRCGQVKSDNAALHVRQIQRTRLNRLSAARPSAPSPTPSSPATPAAAAAAGASIPPAPWSESTLWEEAIQAACGEDPAARAALGRSLQGLYTLLPDLLPHWRQQLVVHQRLVDIEALICGKPPQRPTALPTESATSATAAASAGDDTAGADADAGPSSTCMFAAAQQAFTELQSMKSFFKSYGTRTTTLYHSRSLWVLSDVLMRAPASFSGPGAPLLRSADLGQAGAELRALRRSHREHLTRLVQAQLDLSRRLPDLARLLVALRQERPETSVDVGRKVATNLLLLQQSFADSHTLDRLSLILEMEAQESWRRAAKGH</sequence>
<protein>
    <submittedName>
        <fullName evidence="2">Uncharacterized protein</fullName>
    </submittedName>
</protein>
<feature type="region of interest" description="Disordered" evidence="1">
    <location>
        <begin position="148"/>
        <end position="177"/>
    </location>
</feature>
<evidence type="ECO:0000313" key="3">
    <source>
        <dbReference type="Proteomes" id="UP001165080"/>
    </source>
</evidence>
<reference evidence="2 3" key="1">
    <citation type="journal article" date="2023" name="Commun. Biol.">
        <title>Reorganization of the ancestral sex-determining regions during the evolution of trioecy in Pleodorina starrii.</title>
        <authorList>
            <person name="Takahashi K."/>
            <person name="Suzuki S."/>
            <person name="Kawai-Toyooka H."/>
            <person name="Yamamoto K."/>
            <person name="Hamaji T."/>
            <person name="Ootsuki R."/>
            <person name="Yamaguchi H."/>
            <person name="Kawachi M."/>
            <person name="Higashiyama T."/>
            <person name="Nozaki H."/>
        </authorList>
    </citation>
    <scope>NUCLEOTIDE SEQUENCE [LARGE SCALE GENOMIC DNA]</scope>
    <source>
        <strain evidence="2 3">NIES-4479</strain>
    </source>
</reference>
<feature type="compositionally biased region" description="Low complexity" evidence="1">
    <location>
        <begin position="67"/>
        <end position="78"/>
    </location>
</feature>
<dbReference type="OrthoDB" id="549772at2759"/>
<evidence type="ECO:0000256" key="1">
    <source>
        <dbReference type="SAM" id="MobiDB-lite"/>
    </source>
</evidence>
<keyword evidence="3" id="KW-1185">Reference proteome</keyword>
<dbReference type="EMBL" id="BRXU01000031">
    <property type="protein sequence ID" value="GLC60020.1"/>
    <property type="molecule type" value="Genomic_DNA"/>
</dbReference>
<dbReference type="Proteomes" id="UP001165080">
    <property type="component" value="Unassembled WGS sequence"/>
</dbReference>
<name>A0A9W6BY65_9CHLO</name>
<dbReference type="AlphaFoldDB" id="A0A9W6BY65"/>
<feature type="region of interest" description="Disordered" evidence="1">
    <location>
        <begin position="49"/>
        <end position="78"/>
    </location>
</feature>
<proteinExistence type="predicted"/>
<feature type="compositionally biased region" description="Low complexity" evidence="1">
    <location>
        <begin position="158"/>
        <end position="177"/>
    </location>
</feature>
<gene>
    <name evidence="2" type="primary">PLEST005721</name>
    <name evidence="2" type="ORF">PLESTB_001564400</name>
</gene>
<comment type="caution">
    <text evidence="2">The sequence shown here is derived from an EMBL/GenBank/DDBJ whole genome shotgun (WGS) entry which is preliminary data.</text>
</comment>
<evidence type="ECO:0000313" key="2">
    <source>
        <dbReference type="EMBL" id="GLC60020.1"/>
    </source>
</evidence>
<accession>A0A9W6BY65</accession>
<organism evidence="2 3">
    <name type="scientific">Pleodorina starrii</name>
    <dbReference type="NCBI Taxonomy" id="330485"/>
    <lineage>
        <taxon>Eukaryota</taxon>
        <taxon>Viridiplantae</taxon>
        <taxon>Chlorophyta</taxon>
        <taxon>core chlorophytes</taxon>
        <taxon>Chlorophyceae</taxon>
        <taxon>CS clade</taxon>
        <taxon>Chlamydomonadales</taxon>
        <taxon>Volvocaceae</taxon>
        <taxon>Pleodorina</taxon>
    </lineage>
</organism>